<dbReference type="SMART" id="SM00717">
    <property type="entry name" value="SANT"/>
    <property type="match status" value="1"/>
</dbReference>
<evidence type="ECO:0000259" key="3">
    <source>
        <dbReference type="PROSITE" id="PS50090"/>
    </source>
</evidence>
<feature type="domain" description="SANT" evidence="4">
    <location>
        <begin position="344"/>
        <end position="396"/>
    </location>
</feature>
<accession>A0A8J2SPI3</accession>
<feature type="compositionally biased region" description="Basic residues" evidence="2">
    <location>
        <begin position="334"/>
        <end position="344"/>
    </location>
</feature>
<evidence type="ECO:0000313" key="7">
    <source>
        <dbReference type="Proteomes" id="UP000789595"/>
    </source>
</evidence>
<feature type="compositionally biased region" description="Pro residues" evidence="2">
    <location>
        <begin position="229"/>
        <end position="257"/>
    </location>
</feature>
<evidence type="ECO:0000256" key="2">
    <source>
        <dbReference type="SAM" id="MobiDB-lite"/>
    </source>
</evidence>
<dbReference type="AlphaFoldDB" id="A0A8J2SPI3"/>
<feature type="compositionally biased region" description="Pro residues" evidence="2">
    <location>
        <begin position="656"/>
        <end position="666"/>
    </location>
</feature>
<gene>
    <name evidence="6" type="ORF">PECAL_3P01090</name>
</gene>
<dbReference type="PROSITE" id="PS50090">
    <property type="entry name" value="MYB_LIKE"/>
    <property type="match status" value="1"/>
</dbReference>
<proteinExistence type="predicted"/>
<feature type="compositionally biased region" description="Basic and acidic residues" evidence="2">
    <location>
        <begin position="382"/>
        <end position="396"/>
    </location>
</feature>
<protein>
    <recommendedName>
        <fullName evidence="8">Myb-like domain-containing protein</fullName>
    </recommendedName>
</protein>
<feature type="domain" description="Myb-like" evidence="3">
    <location>
        <begin position="337"/>
        <end position="392"/>
    </location>
</feature>
<evidence type="ECO:0000256" key="1">
    <source>
        <dbReference type="ARBA" id="ARBA00023242"/>
    </source>
</evidence>
<dbReference type="InterPro" id="IPR017930">
    <property type="entry name" value="Myb_dom"/>
</dbReference>
<keyword evidence="1" id="KW-0539">Nucleus</keyword>
<evidence type="ECO:0000313" key="6">
    <source>
        <dbReference type="EMBL" id="CAH0370234.1"/>
    </source>
</evidence>
<name>A0A8J2SPI3_9STRA</name>
<dbReference type="InterPro" id="IPR001005">
    <property type="entry name" value="SANT/Myb"/>
</dbReference>
<dbReference type="CDD" id="cd11660">
    <property type="entry name" value="SANT_TRF"/>
    <property type="match status" value="1"/>
</dbReference>
<dbReference type="SUPFAM" id="SSF46689">
    <property type="entry name" value="Homeodomain-like"/>
    <property type="match status" value="1"/>
</dbReference>
<feature type="region of interest" description="Disordered" evidence="2">
    <location>
        <begin position="375"/>
        <end position="465"/>
    </location>
</feature>
<dbReference type="InterPro" id="IPR009057">
    <property type="entry name" value="Homeodomain-like_sf"/>
</dbReference>
<feature type="region of interest" description="Disordered" evidence="2">
    <location>
        <begin position="571"/>
        <end position="598"/>
    </location>
</feature>
<feature type="region of interest" description="Disordered" evidence="2">
    <location>
        <begin position="627"/>
        <end position="666"/>
    </location>
</feature>
<dbReference type="InterPro" id="IPR052450">
    <property type="entry name" value="TRBD-Containing_Protein"/>
</dbReference>
<feature type="compositionally biased region" description="Acidic residues" evidence="2">
    <location>
        <begin position="411"/>
        <end position="422"/>
    </location>
</feature>
<dbReference type="Gene3D" id="1.10.10.60">
    <property type="entry name" value="Homeodomain-like"/>
    <property type="match status" value="1"/>
</dbReference>
<evidence type="ECO:0008006" key="8">
    <source>
        <dbReference type="Google" id="ProtNLM"/>
    </source>
</evidence>
<dbReference type="Pfam" id="PF00249">
    <property type="entry name" value="Myb_DNA-binding"/>
    <property type="match status" value="1"/>
</dbReference>
<feature type="domain" description="HTH myb-type" evidence="5">
    <location>
        <begin position="337"/>
        <end position="396"/>
    </location>
</feature>
<feature type="compositionally biased region" description="Pro residues" evidence="2">
    <location>
        <begin position="441"/>
        <end position="464"/>
    </location>
</feature>
<dbReference type="Proteomes" id="UP000789595">
    <property type="component" value="Unassembled WGS sequence"/>
</dbReference>
<dbReference type="PANTHER" id="PTHR46734">
    <property type="entry name" value="TELOMERIC REPEAT-BINDING FACTOR 1 TERF1"/>
    <property type="match status" value="1"/>
</dbReference>
<dbReference type="InterPro" id="IPR017884">
    <property type="entry name" value="SANT_dom"/>
</dbReference>
<dbReference type="PROSITE" id="PS51294">
    <property type="entry name" value="HTH_MYB"/>
    <property type="match status" value="1"/>
</dbReference>
<feature type="compositionally biased region" description="Acidic residues" evidence="2">
    <location>
        <begin position="581"/>
        <end position="591"/>
    </location>
</feature>
<comment type="caution">
    <text evidence="6">The sequence shown here is derived from an EMBL/GenBank/DDBJ whole genome shotgun (WGS) entry which is preliminary data.</text>
</comment>
<feature type="compositionally biased region" description="Basic residues" evidence="2">
    <location>
        <begin position="287"/>
        <end position="298"/>
    </location>
</feature>
<dbReference type="OrthoDB" id="608866at2759"/>
<keyword evidence="7" id="KW-1185">Reference proteome</keyword>
<feature type="compositionally biased region" description="Basic residues" evidence="2">
    <location>
        <begin position="260"/>
        <end position="270"/>
    </location>
</feature>
<organism evidence="6 7">
    <name type="scientific">Pelagomonas calceolata</name>
    <dbReference type="NCBI Taxonomy" id="35677"/>
    <lineage>
        <taxon>Eukaryota</taxon>
        <taxon>Sar</taxon>
        <taxon>Stramenopiles</taxon>
        <taxon>Ochrophyta</taxon>
        <taxon>Pelagophyceae</taxon>
        <taxon>Pelagomonadales</taxon>
        <taxon>Pelagomonadaceae</taxon>
        <taxon>Pelagomonas</taxon>
    </lineage>
</organism>
<sequence>MDTTPPDREFCARGEQLYVEAQLDLACWRRSYPQIEHLKAAVADRELAVDSNSPLGLRVAIAQAARFHHEGVSSSRECVLCLEMTLNILTHIHVKPWNVHAKRALADLRRAAMLFAEGEGPQAFEQALQRAYASPADRGPDSFDYCAELARAAARLRAADPYARRRALGDGDAATAARAALAGVERMLLDIENQYCPEPKFAKIIRGDAAAGAAPGFVEAAGAAAPEPAFAPQPPPPPRFAPPPPALPPQPRFPPASPRGARRRRRRRAGRPPPPPPAAVARGAAVARRRRRRRRRRAATPDTGARATAGGGSPAVAAAEDLTGLLPGAPVRGKNAKGSRKRRRWTADEETAVKDGYQMYGDKWAKILREFSVLRKGGRTSADVRDKFRNLVKKDPALAGPPKRAPADGRTDDEDDEDEEEAAAPAPAPKRRRSSGGAAPAPAPAAAPPPPAAAPAPAAPPAPRVPADAWVPVCAEWCRKRLVAEPDAKVHISTVRDAFASSTALPAAHAGALREAFKRPKSRESKAFKKTLEAIVKGNIKNQVVIDGKNQVGILHFRLKGDHVVDDDEEVLSDAGAAEPAAEEEEEEEEASALSPFIPCNSMPPSFRSWTRPCVCSVVESGLRGGWLSGLPSYRAKPQPFLPKTGKRERESHLLNPPPGSTDPER</sequence>
<evidence type="ECO:0000259" key="4">
    <source>
        <dbReference type="PROSITE" id="PS51293"/>
    </source>
</evidence>
<feature type="region of interest" description="Disordered" evidence="2">
    <location>
        <begin position="226"/>
        <end position="348"/>
    </location>
</feature>
<dbReference type="PANTHER" id="PTHR46734:SF1">
    <property type="entry name" value="TELOMERIC REPEAT-BINDING FACTOR 1"/>
    <property type="match status" value="1"/>
</dbReference>
<evidence type="ECO:0000259" key="5">
    <source>
        <dbReference type="PROSITE" id="PS51294"/>
    </source>
</evidence>
<dbReference type="PROSITE" id="PS51293">
    <property type="entry name" value="SANT"/>
    <property type="match status" value="1"/>
</dbReference>
<dbReference type="EMBL" id="CAKKNE010000003">
    <property type="protein sequence ID" value="CAH0370234.1"/>
    <property type="molecule type" value="Genomic_DNA"/>
</dbReference>
<reference evidence="6" key="1">
    <citation type="submission" date="2021-11" db="EMBL/GenBank/DDBJ databases">
        <authorList>
            <consortium name="Genoscope - CEA"/>
            <person name="William W."/>
        </authorList>
    </citation>
    <scope>NUCLEOTIDE SEQUENCE</scope>
</reference>